<dbReference type="CDD" id="cd05247">
    <property type="entry name" value="UDP_G4E_1_SDR_e"/>
    <property type="match status" value="1"/>
</dbReference>
<dbReference type="UniPathway" id="UPA00214"/>
<evidence type="ECO:0000256" key="10">
    <source>
        <dbReference type="RuleBase" id="RU366046"/>
    </source>
</evidence>
<proteinExistence type="inferred from homology"/>
<evidence type="ECO:0000256" key="3">
    <source>
        <dbReference type="ARBA" id="ARBA00004947"/>
    </source>
</evidence>
<dbReference type="NCBIfam" id="TIGR01179">
    <property type="entry name" value="galE"/>
    <property type="match status" value="1"/>
</dbReference>
<dbReference type="KEGG" id="pect:BN1012_Phect878"/>
<dbReference type="EMBL" id="HG966617">
    <property type="protein sequence ID" value="CDO59092.1"/>
    <property type="molecule type" value="Genomic_DNA"/>
</dbReference>
<evidence type="ECO:0000256" key="5">
    <source>
        <dbReference type="ARBA" id="ARBA00013189"/>
    </source>
</evidence>
<evidence type="ECO:0000313" key="12">
    <source>
        <dbReference type="EMBL" id="CDO59092.1"/>
    </source>
</evidence>
<evidence type="ECO:0000256" key="1">
    <source>
        <dbReference type="ARBA" id="ARBA00000083"/>
    </source>
</evidence>
<dbReference type="PANTHER" id="PTHR43725">
    <property type="entry name" value="UDP-GLUCOSE 4-EPIMERASE"/>
    <property type="match status" value="1"/>
</dbReference>
<gene>
    <name evidence="12" type="ORF">BN1012_Phect878</name>
</gene>
<dbReference type="Proteomes" id="UP000032160">
    <property type="component" value="Chromosome I"/>
</dbReference>
<sequence>MLALLDRGEDVIVLDNLSTGFESAIPDGVSLVFGNVGDRALLDDLFGRAQIDAVIHFAGSIVVPESVADPLGYYHNNTVNSRELIAACVAHSIPHFIFSSTAAVYGTPVRIPVSEFAAPAPISPYGRSKLMTEWMLMDASKPHHLNYTALRYFNVAGADPSGRAGQSTIGANHLVKAAIECALGKRDHVAIFGADFDTPDGTGVRDYIHVTDLAAAHVNALAYLRVGGESCVMNCGYGRGSSVRDVLAAVQRVTGVSLPVLECARRAGDPASVVADVGLIKSILNWSPRYDDLDLIVRHAFGWERHLIQQAVEIDEGRQPA</sequence>
<reference evidence="12 13" key="1">
    <citation type="journal article" date="2014" name="Front. Genet.">
        <title>Genome and metabolic network of "Candidatus Phaeomarinobacter ectocarpi" Ec32, a new candidate genus of Alphaproteobacteria frequently associated with brown algae.</title>
        <authorList>
            <person name="Dittami S.M."/>
            <person name="Barbeyron T."/>
            <person name="Boyen C."/>
            <person name="Cambefort J."/>
            <person name="Collet G."/>
            <person name="Delage L."/>
            <person name="Gobet A."/>
            <person name="Groisillier A."/>
            <person name="Leblanc C."/>
            <person name="Michel G."/>
            <person name="Scornet D."/>
            <person name="Siegel A."/>
            <person name="Tapia J.E."/>
            <person name="Tonon T."/>
        </authorList>
    </citation>
    <scope>NUCLEOTIDE SEQUENCE [LARGE SCALE GENOMIC DNA]</scope>
    <source>
        <strain evidence="12 13">Ec32</strain>
    </source>
</reference>
<evidence type="ECO:0000256" key="8">
    <source>
        <dbReference type="ARBA" id="ARBA00023235"/>
    </source>
</evidence>
<accession>X5MCE2</accession>
<keyword evidence="8 10" id="KW-0413">Isomerase</keyword>
<dbReference type="AlphaFoldDB" id="X5MCE2"/>
<dbReference type="GO" id="GO:0033499">
    <property type="term" value="P:galactose catabolic process via UDP-galactose, Leloir pathway"/>
    <property type="evidence" value="ECO:0007669"/>
    <property type="project" value="TreeGrafter"/>
</dbReference>
<feature type="domain" description="NAD-dependent epimerase/dehydratase" evidence="11">
    <location>
        <begin position="3"/>
        <end position="236"/>
    </location>
</feature>
<evidence type="ECO:0000256" key="4">
    <source>
        <dbReference type="ARBA" id="ARBA00007637"/>
    </source>
</evidence>
<dbReference type="InterPro" id="IPR005886">
    <property type="entry name" value="UDP_G4E"/>
</dbReference>
<comment type="pathway">
    <text evidence="3 10">Carbohydrate metabolism; galactose metabolism.</text>
</comment>
<dbReference type="PANTHER" id="PTHR43725:SF53">
    <property type="entry name" value="UDP-ARABINOSE 4-EPIMERASE 1"/>
    <property type="match status" value="1"/>
</dbReference>
<evidence type="ECO:0000256" key="2">
    <source>
        <dbReference type="ARBA" id="ARBA00001911"/>
    </source>
</evidence>
<dbReference type="Gene3D" id="3.90.25.10">
    <property type="entry name" value="UDP-galactose 4-epimerase, domain 1"/>
    <property type="match status" value="1"/>
</dbReference>
<dbReference type="Pfam" id="PF01370">
    <property type="entry name" value="Epimerase"/>
    <property type="match status" value="1"/>
</dbReference>
<dbReference type="EC" id="5.1.3.2" evidence="5 10"/>
<dbReference type="InterPro" id="IPR036291">
    <property type="entry name" value="NAD(P)-bd_dom_sf"/>
</dbReference>
<keyword evidence="13" id="KW-1185">Reference proteome</keyword>
<dbReference type="Gene3D" id="3.40.50.720">
    <property type="entry name" value="NAD(P)-binding Rossmann-like Domain"/>
    <property type="match status" value="1"/>
</dbReference>
<comment type="catalytic activity">
    <reaction evidence="1 10">
        <text>UDP-alpha-D-glucose = UDP-alpha-D-galactose</text>
        <dbReference type="Rhea" id="RHEA:22168"/>
        <dbReference type="ChEBI" id="CHEBI:58885"/>
        <dbReference type="ChEBI" id="CHEBI:66914"/>
        <dbReference type="EC" id="5.1.3.2"/>
    </reaction>
</comment>
<dbReference type="HOGENOM" id="CLU_007383_1_10_5"/>
<comment type="similarity">
    <text evidence="4 10">Belongs to the NAD(P)-dependent epimerase/dehydratase family.</text>
</comment>
<evidence type="ECO:0000256" key="9">
    <source>
        <dbReference type="ARBA" id="ARBA00023277"/>
    </source>
</evidence>
<comment type="subunit">
    <text evidence="10">Homodimer.</text>
</comment>
<organism evidence="12 13">
    <name type="scientific">Candidatus Phaeomarinibacter ectocarpi</name>
    <dbReference type="NCBI Taxonomy" id="1458461"/>
    <lineage>
        <taxon>Bacteria</taxon>
        <taxon>Pseudomonadati</taxon>
        <taxon>Pseudomonadota</taxon>
        <taxon>Alphaproteobacteria</taxon>
        <taxon>Hyphomicrobiales</taxon>
        <taxon>Parvibaculaceae</taxon>
        <taxon>Candidatus Phaeomarinibacter</taxon>
    </lineage>
</organism>
<evidence type="ECO:0000256" key="7">
    <source>
        <dbReference type="ARBA" id="ARBA00023027"/>
    </source>
</evidence>
<comment type="cofactor">
    <cofactor evidence="2 10">
        <name>NAD(+)</name>
        <dbReference type="ChEBI" id="CHEBI:57540"/>
    </cofactor>
</comment>
<evidence type="ECO:0000313" key="13">
    <source>
        <dbReference type="Proteomes" id="UP000032160"/>
    </source>
</evidence>
<protein>
    <recommendedName>
        <fullName evidence="6 10">UDP-glucose 4-epimerase</fullName>
        <ecNumber evidence="5 10">5.1.3.2</ecNumber>
    </recommendedName>
</protein>
<dbReference type="SUPFAM" id="SSF51735">
    <property type="entry name" value="NAD(P)-binding Rossmann-fold domains"/>
    <property type="match status" value="1"/>
</dbReference>
<keyword evidence="9 10" id="KW-0119">Carbohydrate metabolism</keyword>
<dbReference type="STRING" id="1458461.BN1012_Phect878"/>
<dbReference type="InterPro" id="IPR001509">
    <property type="entry name" value="Epimerase_deHydtase"/>
</dbReference>
<evidence type="ECO:0000256" key="6">
    <source>
        <dbReference type="ARBA" id="ARBA00018569"/>
    </source>
</evidence>
<evidence type="ECO:0000259" key="11">
    <source>
        <dbReference type="Pfam" id="PF01370"/>
    </source>
</evidence>
<dbReference type="PATRIC" id="fig|1458461.3.peg.878"/>
<dbReference type="GO" id="GO:0003978">
    <property type="term" value="F:UDP-glucose 4-epimerase activity"/>
    <property type="evidence" value="ECO:0007669"/>
    <property type="project" value="UniProtKB-UniRule"/>
</dbReference>
<keyword evidence="7 10" id="KW-0520">NAD</keyword>
<name>X5MCE2_9HYPH</name>